<feature type="region of interest" description="Disordered" evidence="1">
    <location>
        <begin position="761"/>
        <end position="898"/>
    </location>
</feature>
<keyword evidence="2" id="KW-0812">Transmembrane</keyword>
<keyword evidence="2" id="KW-0472">Membrane</keyword>
<dbReference type="Proteomes" id="UP000664859">
    <property type="component" value="Unassembled WGS sequence"/>
</dbReference>
<feature type="compositionally biased region" description="Pro residues" evidence="1">
    <location>
        <begin position="889"/>
        <end position="898"/>
    </location>
</feature>
<gene>
    <name evidence="3" type="ORF">JKP88DRAFT_324585</name>
</gene>
<dbReference type="EMBL" id="JAFCMP010000412">
    <property type="protein sequence ID" value="KAG5180076.1"/>
    <property type="molecule type" value="Genomic_DNA"/>
</dbReference>
<feature type="compositionally biased region" description="Low complexity" evidence="1">
    <location>
        <begin position="848"/>
        <end position="863"/>
    </location>
</feature>
<protein>
    <submittedName>
        <fullName evidence="3">Uncharacterized protein</fullName>
    </submittedName>
</protein>
<keyword evidence="4" id="KW-1185">Reference proteome</keyword>
<feature type="transmembrane region" description="Helical" evidence="2">
    <location>
        <begin position="325"/>
        <end position="351"/>
    </location>
</feature>
<feature type="compositionally biased region" description="Pro residues" evidence="1">
    <location>
        <begin position="831"/>
        <end position="842"/>
    </location>
</feature>
<comment type="caution">
    <text evidence="3">The sequence shown here is derived from an EMBL/GenBank/DDBJ whole genome shotgun (WGS) entry which is preliminary data.</text>
</comment>
<proteinExistence type="predicted"/>
<evidence type="ECO:0000313" key="4">
    <source>
        <dbReference type="Proteomes" id="UP000664859"/>
    </source>
</evidence>
<accession>A0A835YR72</accession>
<dbReference type="AlphaFoldDB" id="A0A835YR72"/>
<organism evidence="3 4">
    <name type="scientific">Tribonema minus</name>
    <dbReference type="NCBI Taxonomy" id="303371"/>
    <lineage>
        <taxon>Eukaryota</taxon>
        <taxon>Sar</taxon>
        <taxon>Stramenopiles</taxon>
        <taxon>Ochrophyta</taxon>
        <taxon>PX clade</taxon>
        <taxon>Xanthophyceae</taxon>
        <taxon>Tribonematales</taxon>
        <taxon>Tribonemataceae</taxon>
        <taxon>Tribonema</taxon>
    </lineage>
</organism>
<reference evidence="3" key="1">
    <citation type="submission" date="2021-02" db="EMBL/GenBank/DDBJ databases">
        <title>First Annotated Genome of the Yellow-green Alga Tribonema minus.</title>
        <authorList>
            <person name="Mahan K.M."/>
        </authorList>
    </citation>
    <scope>NUCLEOTIDE SEQUENCE</scope>
    <source>
        <strain evidence="3">UTEX B ZZ1240</strain>
    </source>
</reference>
<feature type="transmembrane region" description="Helical" evidence="2">
    <location>
        <begin position="383"/>
        <end position="404"/>
    </location>
</feature>
<evidence type="ECO:0000313" key="3">
    <source>
        <dbReference type="EMBL" id="KAG5180076.1"/>
    </source>
</evidence>
<name>A0A835YR72_9STRA</name>
<sequence>MAIAFTFQILSLKEAIMENYAGMASEQIAAVSFAYTLKVNQVGFGFKGQAKNLDIISLLKGTGDLATVIKALRFEQSSRSIEMVFVLDVGLRVVAGANANRTGEVMDSDGLVSLLAANLTLGQIKKSGIMTYQELALDAPPLYRERTNVLDAALKGVHSLDIKTSGLTRYTVTPVYDITVTVAAGQSLPLLGYLLTVDLVNGKQSIPLAVVNEIGGFVGIYAQRADNHQWATASRMFNFKIPQLTNTISDITFDPLIEDPDQWPDVFDAAVQERGRVVSRQDSLSSYAVTALPVYSQQGQDWGEEPPAVLVRGINMWESSFMQTAVLICVLFAVAMVVADACTLLLTLTIFMKPLERMARFLRTQGNMVNLDEVKQLAKRRHLFLPVLMLAVVSPTVAVGYLYWVRGHMLAAFATRVTAAPGITSMAYRLKMTQMSLGFYGTSLNGAIKDLLLAPTDPDLRATVNIVLSAESKNRQIEYATLVGADGRIVLTPNNANRTGAPFDPAGLVTAALNTSQRYMRTAWITWEEFQAEHAPVIQEYVTPNLPVSELHPNTTHRSALIRFGATPVWSGDDTSGPPNGVLISGDIVDGNTAVPERSNNILTRGYSAIYSWTQEAGVRLATSAMMKPGNSTNAWVDVALPSTEILEKVRDFGYGSKRVATAMMDIRGIKHSVAARCVCPNFLIGSLGVQDEVEPYDGVPQCQAIMVQAMPWSAVEGIDMVAMKWHYAGLAMQAVKTAALVLLCKRSYTAFKRVILHAAGTKQARRSHSGGHHPPKVQKRRWWAMTSDDIPSSSDMPEPTKQVETHHHLSRSPSMPSVQEDQDEVGSTPPSSPPPPLPAAPPHQGADKSAGTSGSASGSHSGWLNLVGHKYRGGGAPRVHVCDDSEAAPPPPKPTEL</sequence>
<keyword evidence="2" id="KW-1133">Transmembrane helix</keyword>
<feature type="compositionally biased region" description="Basic residues" evidence="1">
    <location>
        <begin position="764"/>
        <end position="783"/>
    </location>
</feature>
<evidence type="ECO:0000256" key="2">
    <source>
        <dbReference type="SAM" id="Phobius"/>
    </source>
</evidence>
<evidence type="ECO:0000256" key="1">
    <source>
        <dbReference type="SAM" id="MobiDB-lite"/>
    </source>
</evidence>